<keyword evidence="1" id="KW-0677">Repeat</keyword>
<feature type="compositionally biased region" description="Polar residues" evidence="2">
    <location>
        <begin position="919"/>
        <end position="930"/>
    </location>
</feature>
<dbReference type="Gene3D" id="1.50.10.20">
    <property type="match status" value="1"/>
</dbReference>
<protein>
    <submittedName>
        <fullName evidence="6">Geranylgeranyl transferase type-1 subunit beta (inferred by orthology to a human protein)</fullName>
    </submittedName>
</protein>
<organism evidence="6">
    <name type="scientific">Anisakis simplex</name>
    <name type="common">Herring worm</name>
    <dbReference type="NCBI Taxonomy" id="6269"/>
    <lineage>
        <taxon>Eukaryota</taxon>
        <taxon>Metazoa</taxon>
        <taxon>Ecdysozoa</taxon>
        <taxon>Nematoda</taxon>
        <taxon>Chromadorea</taxon>
        <taxon>Rhabditida</taxon>
        <taxon>Spirurina</taxon>
        <taxon>Ascaridomorpha</taxon>
        <taxon>Ascaridoidea</taxon>
        <taxon>Anisakidae</taxon>
        <taxon>Anisakis</taxon>
        <taxon>Anisakis simplex complex</taxon>
    </lineage>
</organism>
<proteinExistence type="predicted"/>
<reference evidence="6" key="1">
    <citation type="submission" date="2017-02" db="UniProtKB">
        <authorList>
            <consortium name="WormBaseParasite"/>
        </authorList>
    </citation>
    <scope>IDENTIFICATION</scope>
</reference>
<feature type="compositionally biased region" description="Polar residues" evidence="2">
    <location>
        <begin position="949"/>
        <end position="961"/>
    </location>
</feature>
<name>A0A0M3KA15_ANISI</name>
<dbReference type="AlphaFoldDB" id="A0A0M3KA15"/>
<evidence type="ECO:0000313" key="4">
    <source>
        <dbReference type="EMBL" id="VDK59798.1"/>
    </source>
</evidence>
<accession>A0A0M3KA15</accession>
<feature type="compositionally biased region" description="Acidic residues" evidence="2">
    <location>
        <begin position="865"/>
        <end position="880"/>
    </location>
</feature>
<evidence type="ECO:0000259" key="3">
    <source>
        <dbReference type="Pfam" id="PF00432"/>
    </source>
</evidence>
<feature type="compositionally biased region" description="Polar residues" evidence="2">
    <location>
        <begin position="902"/>
        <end position="911"/>
    </location>
</feature>
<sequence>MSKILLIEQHWKFLRRNLDAFPHSYGSLDSTRAVLLYFTLLPLNVLGKLEEEIDNETREKLIRWIYQLQLTRRSGGRFVVLHGCALIGGIQIRNAHPSTRFFPDLSSEHPLNYYIPQYNLATHWRKPFLIPHSIGFPHVLSRPLEWEYFWANAQKITGGAAMRTRFATLKSQNVVPYRAPGQWLVDTAEKQLKNRNLLCGMVDCVRGRNANVGGASLDDEGCGGERVVRLWAVSELTDRRKMWEYCCRVRRNSDEEDREGDLEDEMSEMVIGQSRTEESRRAGKLSRGRADRGGQEGDVHGGYAFDWRLEGVRLGKDGESLGQLAPFDADEETEFDWDAREEGGTQSRHSSDTVERRTTRLRDCRRNVRTDICGAEPVRAIQLPAPALQLISWPDDATDPHGTTNTPRLRPRLLIRTEESLCLYDIAGGRVHSLYSAPVDYVSPMPYMSQELLFIDHSAKIWFGDVELMGGADVPNGGITNNRLGRVKCGAEDIKFNERLHVLGITIVALLQLICPSDHPRLIYAANDEDVWVVDLRDGKSRGSILYKVPDYDDTKDCGQEFTYENAFQRPTLQHITCLSERRRMLLAVTSNKFCLVDERMPGIRYLEQAHSILEGGDYVVSAPRFAYANESANDGGRCASVDGFVYPLYALHNVGLPDVQQVSFFEHCSGQRSACDDTAPRHWSALCQPSRLTEPINIAHFLDEQAKYGIRLGSRERRRWFGDGPTRAIHVQDGVLEAESSGGRRGKERHLLLRMLSDGSLWYEWVSIQDDRRWEGDAIEKGVRTVSQMVGRDWTVESRVDGRNGAGQERAVKSGPIWERNVSENLLQQPESLITHWDILPNMGVASLAVGGASKRQRPQSPDIFDEDDDGDEEREGENEGGVMEIDQATPPGNVSGKVASRTSNKSSGTVVGGVHSPSRTNSSRTSATLFIPGLVTSGGSRAEPETSRSIPTEPASSSPRDVDMLPSSYPPVTHSQASNCYPQAEPITALRNENEQLLSNIVLKCWQKYT</sequence>
<dbReference type="OrthoDB" id="24893at2759"/>
<dbReference type="Pfam" id="PF00432">
    <property type="entry name" value="Prenyltrans"/>
    <property type="match status" value="1"/>
</dbReference>
<feature type="compositionally biased region" description="Basic and acidic residues" evidence="2">
    <location>
        <begin position="288"/>
        <end position="297"/>
    </location>
</feature>
<dbReference type="InterPro" id="IPR008930">
    <property type="entry name" value="Terpenoid_cyclase/PrenylTrfase"/>
</dbReference>
<dbReference type="WBParaSite" id="ASIM_0001781101-mRNA-1">
    <property type="protein sequence ID" value="ASIM_0001781101-mRNA-1"/>
    <property type="gene ID" value="ASIM_0001781101"/>
</dbReference>
<reference evidence="4 5" key="2">
    <citation type="submission" date="2018-11" db="EMBL/GenBank/DDBJ databases">
        <authorList>
            <consortium name="Pathogen Informatics"/>
        </authorList>
    </citation>
    <scope>NUCLEOTIDE SEQUENCE [LARGE SCALE GENOMIC DNA]</scope>
</reference>
<dbReference type="Proteomes" id="UP000267096">
    <property type="component" value="Unassembled WGS sequence"/>
</dbReference>
<feature type="region of interest" description="Disordered" evidence="2">
    <location>
        <begin position="270"/>
        <end position="297"/>
    </location>
</feature>
<evidence type="ECO:0000256" key="1">
    <source>
        <dbReference type="ARBA" id="ARBA00022737"/>
    </source>
</evidence>
<dbReference type="GO" id="GO:0003824">
    <property type="term" value="F:catalytic activity"/>
    <property type="evidence" value="ECO:0007669"/>
    <property type="project" value="InterPro"/>
</dbReference>
<gene>
    <name evidence="4" type="ORF">ASIM_LOCUS17213</name>
</gene>
<feature type="domain" description="Prenyltransferase alpha-alpha toroid" evidence="3">
    <location>
        <begin position="5"/>
        <end position="73"/>
    </location>
</feature>
<dbReference type="InterPro" id="IPR001330">
    <property type="entry name" value="Prenyltrans"/>
</dbReference>
<evidence type="ECO:0000313" key="5">
    <source>
        <dbReference type="Proteomes" id="UP000267096"/>
    </source>
</evidence>
<keyword evidence="5" id="KW-1185">Reference proteome</keyword>
<dbReference type="EMBL" id="UYRR01033865">
    <property type="protein sequence ID" value="VDK59798.1"/>
    <property type="molecule type" value="Genomic_DNA"/>
</dbReference>
<evidence type="ECO:0000313" key="6">
    <source>
        <dbReference type="WBParaSite" id="ASIM_0001781101-mRNA-1"/>
    </source>
</evidence>
<evidence type="ECO:0000256" key="2">
    <source>
        <dbReference type="SAM" id="MobiDB-lite"/>
    </source>
</evidence>
<feature type="region of interest" description="Disordered" evidence="2">
    <location>
        <begin position="852"/>
        <end position="965"/>
    </location>
</feature>
<dbReference type="SUPFAM" id="SSF48239">
    <property type="entry name" value="Terpenoid cyclases/Protein prenyltransferases"/>
    <property type="match status" value="1"/>
</dbReference>